<keyword evidence="2" id="KW-1185">Reference proteome</keyword>
<dbReference type="AlphaFoldDB" id="A0A453HLC6"/>
<accession>A0A453HLC6</accession>
<name>A0A453HLC6_AEGTS</name>
<organism evidence="1 2">
    <name type="scientific">Aegilops tauschii subsp. strangulata</name>
    <name type="common">Goatgrass</name>
    <dbReference type="NCBI Taxonomy" id="200361"/>
    <lineage>
        <taxon>Eukaryota</taxon>
        <taxon>Viridiplantae</taxon>
        <taxon>Streptophyta</taxon>
        <taxon>Embryophyta</taxon>
        <taxon>Tracheophyta</taxon>
        <taxon>Spermatophyta</taxon>
        <taxon>Magnoliopsida</taxon>
        <taxon>Liliopsida</taxon>
        <taxon>Poales</taxon>
        <taxon>Poaceae</taxon>
        <taxon>BOP clade</taxon>
        <taxon>Pooideae</taxon>
        <taxon>Triticodae</taxon>
        <taxon>Triticeae</taxon>
        <taxon>Triticinae</taxon>
        <taxon>Aegilops</taxon>
    </lineage>
</organism>
<reference evidence="2" key="1">
    <citation type="journal article" date="2014" name="Science">
        <title>Ancient hybridizations among the ancestral genomes of bread wheat.</title>
        <authorList>
            <consortium name="International Wheat Genome Sequencing Consortium,"/>
            <person name="Marcussen T."/>
            <person name="Sandve S.R."/>
            <person name="Heier L."/>
            <person name="Spannagl M."/>
            <person name="Pfeifer M."/>
            <person name="Jakobsen K.S."/>
            <person name="Wulff B.B."/>
            <person name="Steuernagel B."/>
            <person name="Mayer K.F."/>
            <person name="Olsen O.A."/>
        </authorList>
    </citation>
    <scope>NUCLEOTIDE SEQUENCE [LARGE SCALE GENOMIC DNA]</scope>
    <source>
        <strain evidence="2">cv. AL8/78</strain>
    </source>
</reference>
<reference evidence="1" key="5">
    <citation type="journal article" date="2021" name="G3 (Bethesda)">
        <title>Aegilops tauschii genome assembly Aet v5.0 features greater sequence contiguity and improved annotation.</title>
        <authorList>
            <person name="Wang L."/>
            <person name="Zhu T."/>
            <person name="Rodriguez J.C."/>
            <person name="Deal K.R."/>
            <person name="Dubcovsky J."/>
            <person name="McGuire P.E."/>
            <person name="Lux T."/>
            <person name="Spannagl M."/>
            <person name="Mayer K.F.X."/>
            <person name="Baldrich P."/>
            <person name="Meyers B.C."/>
            <person name="Huo N."/>
            <person name="Gu Y.Q."/>
            <person name="Zhou H."/>
            <person name="Devos K.M."/>
            <person name="Bennetzen J.L."/>
            <person name="Unver T."/>
            <person name="Budak H."/>
            <person name="Gulick P.J."/>
            <person name="Galiba G."/>
            <person name="Kalapos B."/>
            <person name="Nelson D.R."/>
            <person name="Li P."/>
            <person name="You F.M."/>
            <person name="Luo M.C."/>
            <person name="Dvorak J."/>
        </authorList>
    </citation>
    <scope>NUCLEOTIDE SEQUENCE [LARGE SCALE GENOMIC DNA]</scope>
    <source>
        <strain evidence="1">cv. AL8/78</strain>
    </source>
</reference>
<dbReference type="Proteomes" id="UP000015105">
    <property type="component" value="Chromosome 4D"/>
</dbReference>
<reference evidence="1" key="4">
    <citation type="submission" date="2019-03" db="UniProtKB">
        <authorList>
            <consortium name="EnsemblPlants"/>
        </authorList>
    </citation>
    <scope>IDENTIFICATION</scope>
</reference>
<proteinExistence type="predicted"/>
<reference evidence="2" key="2">
    <citation type="journal article" date="2017" name="Nat. Plants">
        <title>The Aegilops tauschii genome reveals multiple impacts of transposons.</title>
        <authorList>
            <person name="Zhao G."/>
            <person name="Zou C."/>
            <person name="Li K."/>
            <person name="Wang K."/>
            <person name="Li T."/>
            <person name="Gao L."/>
            <person name="Zhang X."/>
            <person name="Wang H."/>
            <person name="Yang Z."/>
            <person name="Liu X."/>
            <person name="Jiang W."/>
            <person name="Mao L."/>
            <person name="Kong X."/>
            <person name="Jiao Y."/>
            <person name="Jia J."/>
        </authorList>
    </citation>
    <scope>NUCLEOTIDE SEQUENCE [LARGE SCALE GENOMIC DNA]</scope>
    <source>
        <strain evidence="2">cv. AL8/78</strain>
    </source>
</reference>
<reference evidence="1" key="3">
    <citation type="journal article" date="2017" name="Nature">
        <title>Genome sequence of the progenitor of the wheat D genome Aegilops tauschii.</title>
        <authorList>
            <person name="Luo M.C."/>
            <person name="Gu Y.Q."/>
            <person name="Puiu D."/>
            <person name="Wang H."/>
            <person name="Twardziok S.O."/>
            <person name="Deal K.R."/>
            <person name="Huo N."/>
            <person name="Zhu T."/>
            <person name="Wang L."/>
            <person name="Wang Y."/>
            <person name="McGuire P.E."/>
            <person name="Liu S."/>
            <person name="Long H."/>
            <person name="Ramasamy R.K."/>
            <person name="Rodriguez J.C."/>
            <person name="Van S.L."/>
            <person name="Yuan L."/>
            <person name="Wang Z."/>
            <person name="Xia Z."/>
            <person name="Xiao L."/>
            <person name="Anderson O.D."/>
            <person name="Ouyang S."/>
            <person name="Liang Y."/>
            <person name="Zimin A.V."/>
            <person name="Pertea G."/>
            <person name="Qi P."/>
            <person name="Bennetzen J.L."/>
            <person name="Dai X."/>
            <person name="Dawson M.W."/>
            <person name="Muller H.G."/>
            <person name="Kugler K."/>
            <person name="Rivarola-Duarte L."/>
            <person name="Spannagl M."/>
            <person name="Mayer K.F.X."/>
            <person name="Lu F.H."/>
            <person name="Bevan M.W."/>
            <person name="Leroy P."/>
            <person name="Li P."/>
            <person name="You F.M."/>
            <person name="Sun Q."/>
            <person name="Liu Z."/>
            <person name="Lyons E."/>
            <person name="Wicker T."/>
            <person name="Salzberg S.L."/>
            <person name="Devos K.M."/>
            <person name="Dvorak J."/>
        </authorList>
    </citation>
    <scope>NUCLEOTIDE SEQUENCE [LARGE SCALE GENOMIC DNA]</scope>
    <source>
        <strain evidence="1">cv. AL8/78</strain>
    </source>
</reference>
<protein>
    <submittedName>
        <fullName evidence="1">Uncharacterized protein</fullName>
    </submittedName>
</protein>
<sequence>TQGFITNYIWQHHIFEVFRESFFENHSFKYFDAFGIWCQEKLKFYKP</sequence>
<dbReference type="Gramene" id="AET4Gv20229500.23">
    <property type="protein sequence ID" value="AET4Gv20229500.23"/>
    <property type="gene ID" value="AET4Gv20229500"/>
</dbReference>
<evidence type="ECO:0000313" key="1">
    <source>
        <dbReference type="EnsemblPlants" id="AET4Gv20229500.23"/>
    </source>
</evidence>
<evidence type="ECO:0000313" key="2">
    <source>
        <dbReference type="Proteomes" id="UP000015105"/>
    </source>
</evidence>
<dbReference type="EnsemblPlants" id="AET4Gv20229500.23">
    <property type="protein sequence ID" value="AET4Gv20229500.23"/>
    <property type="gene ID" value="AET4Gv20229500"/>
</dbReference>